<name>A0ABQ4Q697_9BURK</name>
<keyword evidence="3" id="KW-1185">Reference proteome</keyword>
<dbReference type="Proteomes" id="UP000887222">
    <property type="component" value="Unassembled WGS sequence"/>
</dbReference>
<accession>A0ABQ4Q697</accession>
<dbReference type="InterPro" id="IPR007235">
    <property type="entry name" value="Glyco_trans_28_C"/>
</dbReference>
<protein>
    <submittedName>
        <fullName evidence="2">Beta-1,4-galactosyltransferase</fullName>
    </submittedName>
</protein>
<organism evidence="2 3">
    <name type="scientific">Noviherbaspirillum aridicola</name>
    <dbReference type="NCBI Taxonomy" id="2849687"/>
    <lineage>
        <taxon>Bacteria</taxon>
        <taxon>Pseudomonadati</taxon>
        <taxon>Pseudomonadota</taxon>
        <taxon>Betaproteobacteria</taxon>
        <taxon>Burkholderiales</taxon>
        <taxon>Oxalobacteraceae</taxon>
        <taxon>Noviherbaspirillum</taxon>
    </lineage>
</organism>
<proteinExistence type="predicted"/>
<reference evidence="2 3" key="1">
    <citation type="journal article" date="2022" name="Int. J. Syst. Evol. Microbiol.">
        <title>Noviherbaspirillum aridicola sp. nov., isolated from an arid soil in Pakistan.</title>
        <authorList>
            <person name="Khan I.U."/>
            <person name="Saqib M."/>
            <person name="Amin A."/>
            <person name="Hussain F."/>
            <person name="Li L."/>
            <person name="Liu Y.H."/>
            <person name="Fang B.Z."/>
            <person name="Ahmed I."/>
            <person name="Li W.J."/>
        </authorList>
    </citation>
    <scope>NUCLEOTIDE SEQUENCE [LARGE SCALE GENOMIC DNA]</scope>
    <source>
        <strain evidence="2 3">NCCP-691</strain>
    </source>
</reference>
<dbReference type="SUPFAM" id="SSF53756">
    <property type="entry name" value="UDP-Glycosyltransferase/glycogen phosphorylase"/>
    <property type="match status" value="1"/>
</dbReference>
<dbReference type="Pfam" id="PF04101">
    <property type="entry name" value="Glyco_tran_28_C"/>
    <property type="match status" value="1"/>
</dbReference>
<dbReference type="EMBL" id="BPMK01000010">
    <property type="protein sequence ID" value="GIZ52521.1"/>
    <property type="molecule type" value="Genomic_DNA"/>
</dbReference>
<dbReference type="Gene3D" id="3.40.50.2000">
    <property type="entry name" value="Glycogen Phosphorylase B"/>
    <property type="match status" value="1"/>
</dbReference>
<evidence type="ECO:0000259" key="1">
    <source>
        <dbReference type="Pfam" id="PF04101"/>
    </source>
</evidence>
<evidence type="ECO:0000313" key="2">
    <source>
        <dbReference type="EMBL" id="GIZ52521.1"/>
    </source>
</evidence>
<sequence>MIFVTVGTQLPFDRLVAAVDRWAQDHPDEKVFAQIGPTSNRPVHFDSADFVAPGRANELFQQASLIVSHAGMGSILTALRYRKPILLMPRRAALGEHRNDHQVATAKWVGGRAGLAVAWDEDELIAALDKRHGLTGGGGISEHADPQLISKLREVILAD</sequence>
<evidence type="ECO:0000313" key="3">
    <source>
        <dbReference type="Proteomes" id="UP000887222"/>
    </source>
</evidence>
<comment type="caution">
    <text evidence="2">The sequence shown here is derived from an EMBL/GenBank/DDBJ whole genome shotgun (WGS) entry which is preliminary data.</text>
</comment>
<dbReference type="RefSeq" id="WP_220808883.1">
    <property type="nucleotide sequence ID" value="NZ_BPMK01000010.1"/>
</dbReference>
<feature type="domain" description="Glycosyl transferase family 28 C-terminal" evidence="1">
    <location>
        <begin position="1"/>
        <end position="130"/>
    </location>
</feature>
<gene>
    <name evidence="2" type="ORF">NCCP691_25350</name>
</gene>
<dbReference type="InterPro" id="IPR052474">
    <property type="entry name" value="UDP-GlcNAc_transferase"/>
</dbReference>
<dbReference type="PANTHER" id="PTHR47043:SF1">
    <property type="entry name" value="UDP-N-ACETYLGLUCOSAMINE TRANSFERASE SUBUNIT ALG13"/>
    <property type="match status" value="1"/>
</dbReference>
<dbReference type="PANTHER" id="PTHR47043">
    <property type="entry name" value="UDP-N-ACETYLGLUCOSAMINE TRANSFERASE SUBUNIT ALG13"/>
    <property type="match status" value="1"/>
</dbReference>